<organism evidence="2 3">
    <name type="scientific">Prunus dulcis</name>
    <name type="common">Almond</name>
    <name type="synonym">Amygdalus dulcis</name>
    <dbReference type="NCBI Taxonomy" id="3755"/>
    <lineage>
        <taxon>Eukaryota</taxon>
        <taxon>Viridiplantae</taxon>
        <taxon>Streptophyta</taxon>
        <taxon>Embryophyta</taxon>
        <taxon>Tracheophyta</taxon>
        <taxon>Spermatophyta</taxon>
        <taxon>Magnoliopsida</taxon>
        <taxon>eudicotyledons</taxon>
        <taxon>Gunneridae</taxon>
        <taxon>Pentapetalae</taxon>
        <taxon>rosids</taxon>
        <taxon>fabids</taxon>
        <taxon>Rosales</taxon>
        <taxon>Rosaceae</taxon>
        <taxon>Amygdaloideae</taxon>
        <taxon>Amygdaleae</taxon>
        <taxon>Prunus</taxon>
    </lineage>
</organism>
<keyword evidence="3" id="KW-1185">Reference proteome</keyword>
<dbReference type="Pfam" id="PF13456">
    <property type="entry name" value="RVT_3"/>
    <property type="match status" value="1"/>
</dbReference>
<dbReference type="Proteomes" id="UP001054821">
    <property type="component" value="Chromosome 3"/>
</dbReference>
<proteinExistence type="predicted"/>
<dbReference type="Gene3D" id="1.10.340.70">
    <property type="match status" value="1"/>
</dbReference>
<dbReference type="GO" id="GO:0004523">
    <property type="term" value="F:RNA-DNA hybrid ribonuclease activity"/>
    <property type="evidence" value="ECO:0007669"/>
    <property type="project" value="InterPro"/>
</dbReference>
<comment type="caution">
    <text evidence="2">The sequence shown here is derived from an EMBL/GenBank/DDBJ whole genome shotgun (WGS) entry which is preliminary data.</text>
</comment>
<dbReference type="PANTHER" id="PTHR48475">
    <property type="entry name" value="RIBONUCLEASE H"/>
    <property type="match status" value="1"/>
</dbReference>
<feature type="domain" description="RNase H type-1" evidence="1">
    <location>
        <begin position="2"/>
        <end position="66"/>
    </location>
</feature>
<reference evidence="2 3" key="1">
    <citation type="journal article" date="2022" name="G3 (Bethesda)">
        <title>Whole-genome sequence and methylome profiling of the almond [Prunus dulcis (Mill.) D.A. Webb] cultivar 'Nonpareil'.</title>
        <authorList>
            <person name="D'Amico-Willman K.M."/>
            <person name="Ouma W.Z."/>
            <person name="Meulia T."/>
            <person name="Sideli G.M."/>
            <person name="Gradziel T.M."/>
            <person name="Fresnedo-Ramirez J."/>
        </authorList>
    </citation>
    <scope>NUCLEOTIDE SEQUENCE [LARGE SCALE GENOMIC DNA]</scope>
    <source>
        <strain evidence="2">Clone GOH B32 T37-40</strain>
    </source>
</reference>
<dbReference type="InterPro" id="IPR002156">
    <property type="entry name" value="RNaseH_domain"/>
</dbReference>
<dbReference type="Gene3D" id="3.30.420.10">
    <property type="entry name" value="Ribonuclease H-like superfamily/Ribonuclease H"/>
    <property type="match status" value="1"/>
</dbReference>
<dbReference type="InterPro" id="IPR036397">
    <property type="entry name" value="RNaseH_sf"/>
</dbReference>
<accession>A0AAD4W9K8</accession>
<evidence type="ECO:0000313" key="2">
    <source>
        <dbReference type="EMBL" id="KAI5338524.1"/>
    </source>
</evidence>
<dbReference type="AlphaFoldDB" id="A0AAD4W9K8"/>
<sequence length="157" mass="17610">MGSRQIQIFSDSQLVVHQVNQAFTAKDISMTAYLQHARHLLTNFDTHLISQVPRSENSHADALARLASALELSASLGQARRVRYSSARYLIINNSLYKGGFSLPYLRCLTLEEGNYVLREIHEGICGNHSGARSLAHKAIRQGYFRPSLYTDVQAFT</sequence>
<dbReference type="InterPro" id="IPR012337">
    <property type="entry name" value="RNaseH-like_sf"/>
</dbReference>
<evidence type="ECO:0000259" key="1">
    <source>
        <dbReference type="Pfam" id="PF13456"/>
    </source>
</evidence>
<dbReference type="SUPFAM" id="SSF53098">
    <property type="entry name" value="Ribonuclease H-like"/>
    <property type="match status" value="1"/>
</dbReference>
<dbReference type="PANTHER" id="PTHR48475:SF2">
    <property type="entry name" value="RIBONUCLEASE H"/>
    <property type="match status" value="1"/>
</dbReference>
<gene>
    <name evidence="2" type="ORF">L3X38_017795</name>
</gene>
<protein>
    <recommendedName>
        <fullName evidence="1">RNase H type-1 domain-containing protein</fullName>
    </recommendedName>
</protein>
<evidence type="ECO:0000313" key="3">
    <source>
        <dbReference type="Proteomes" id="UP001054821"/>
    </source>
</evidence>
<name>A0AAD4W9K8_PRUDU</name>
<dbReference type="GO" id="GO:0003676">
    <property type="term" value="F:nucleic acid binding"/>
    <property type="evidence" value="ECO:0007669"/>
    <property type="project" value="InterPro"/>
</dbReference>
<dbReference type="EMBL" id="JAJFAZ020000003">
    <property type="protein sequence ID" value="KAI5338524.1"/>
    <property type="molecule type" value="Genomic_DNA"/>
</dbReference>